<dbReference type="OMA" id="QYFENNF"/>
<dbReference type="Xenbase" id="XB-GENE-5811283">
    <property type="gene designation" value="otoa"/>
</dbReference>
<dbReference type="Ensembl" id="ENSXETT00000051916">
    <property type="protein sequence ID" value="ENSXETP00000051916"/>
    <property type="gene ID" value="ENSXETG00000024067"/>
</dbReference>
<dbReference type="OrthoDB" id="8195838at2759"/>
<feature type="domain" description="Stereocilin LRR" evidence="4">
    <location>
        <begin position="196"/>
        <end position="469"/>
    </location>
</feature>
<dbReference type="AGR" id="Xenbase:XB-GENE-5811283"/>
<dbReference type="GO" id="GO:0009986">
    <property type="term" value="C:cell surface"/>
    <property type="evidence" value="ECO:0000318"/>
    <property type="project" value="GO_Central"/>
</dbReference>
<dbReference type="GeneTree" id="ENSGT00950000182957"/>
<keyword evidence="6" id="KW-1185">Reference proteome</keyword>
<evidence type="ECO:0000313" key="8">
    <source>
        <dbReference type="Xenbase" id="XB-GENE-5811283"/>
    </source>
</evidence>
<proteinExistence type="predicted"/>
<accession>F7CSB2</accession>
<dbReference type="InterPro" id="IPR048992">
    <property type="entry name" value="Stereocilin_LRR"/>
</dbReference>
<dbReference type="PANTHER" id="PTHR23412">
    <property type="entry name" value="STEREOCILIN RELATED"/>
    <property type="match status" value="1"/>
</dbReference>
<dbReference type="STRING" id="8364.ENSXETP00000051916"/>
<protein>
    <submittedName>
        <fullName evidence="5 7">Otoancorin</fullName>
    </submittedName>
</protein>
<dbReference type="HOGENOM" id="CLU_291462_0_0_1"/>
<evidence type="ECO:0000313" key="6">
    <source>
        <dbReference type="Proteomes" id="UP000008143"/>
    </source>
</evidence>
<dbReference type="PANTHER" id="PTHR23412:SF18">
    <property type="entry name" value="OTOANCORIN"/>
    <property type="match status" value="1"/>
</dbReference>
<evidence type="ECO:0000256" key="3">
    <source>
        <dbReference type="SAM" id="SignalP"/>
    </source>
</evidence>
<evidence type="ECO:0000313" key="7">
    <source>
        <dbReference type="RefSeq" id="XP_031749425.1"/>
    </source>
</evidence>
<evidence type="ECO:0000259" key="4">
    <source>
        <dbReference type="Pfam" id="PF21058"/>
    </source>
</evidence>
<dbReference type="CTD" id="146183"/>
<name>F7CSB2_XENTR</name>
<dbReference type="KEGG" id="xtr:100490578"/>
<gene>
    <name evidence="5 7 8" type="primary">otoa</name>
</gene>
<reference evidence="5" key="1">
    <citation type="journal article" date="2010" name="Science">
        <title>The genome of the Western clawed frog Xenopus tropicalis.</title>
        <authorList>
            <person name="Hellsten U."/>
            <person name="Harland R.M."/>
            <person name="Gilchrist M.J."/>
            <person name="Hendrix D."/>
            <person name="Jurka J."/>
            <person name="Kapitonov V."/>
            <person name="Ovcharenko I."/>
            <person name="Putnam N.H."/>
            <person name="Shu S."/>
            <person name="Taher L."/>
            <person name="Blitz I.L."/>
            <person name="Blumberg B."/>
            <person name="Dichmann D.S."/>
            <person name="Dubchak I."/>
            <person name="Amaya E."/>
            <person name="Detter J.C."/>
            <person name="Fletcher R."/>
            <person name="Gerhard D.S."/>
            <person name="Goodstein D."/>
            <person name="Graves T."/>
            <person name="Grigoriev I.V."/>
            <person name="Grimwood J."/>
            <person name="Kawashima T."/>
            <person name="Lindquist E."/>
            <person name="Lucas S.M."/>
            <person name="Mead P.E."/>
            <person name="Mitros T."/>
            <person name="Ogino H."/>
            <person name="Ohta Y."/>
            <person name="Poliakov A.V."/>
            <person name="Pollet N."/>
            <person name="Robert J."/>
            <person name="Salamov A."/>
            <person name="Sater A.K."/>
            <person name="Schmutz J."/>
            <person name="Terry A."/>
            <person name="Vize P.D."/>
            <person name="Warren W.C."/>
            <person name="Wells D."/>
            <person name="Wills A."/>
            <person name="Wilson R.K."/>
            <person name="Zimmerman L.B."/>
            <person name="Zorn A.M."/>
            <person name="Grainger R."/>
            <person name="Grammer T."/>
            <person name="Khokha M.K."/>
            <person name="Richardson P.M."/>
            <person name="Rokhsar D.S."/>
        </authorList>
    </citation>
    <scope>NUCLEOTIDE SEQUENCE [LARGE SCALE GENOMIC DNA]</scope>
    <source>
        <strain evidence="5">Nigerian</strain>
    </source>
</reference>
<feature type="signal peptide" evidence="3">
    <location>
        <begin position="1"/>
        <end position="22"/>
    </location>
</feature>
<reference evidence="5" key="2">
    <citation type="submission" date="2011-06" db="UniProtKB">
        <authorList>
            <consortium name="Ensembl"/>
        </authorList>
    </citation>
    <scope>IDENTIFICATION</scope>
</reference>
<dbReference type="Bgee" id="ENSXETG00000024067">
    <property type="expression patterns" value="Expressed in mesonephros"/>
</dbReference>
<evidence type="ECO:0000256" key="2">
    <source>
        <dbReference type="ARBA" id="ARBA00023180"/>
    </source>
</evidence>
<organism evidence="5">
    <name type="scientific">Xenopus tropicalis</name>
    <name type="common">Western clawed frog</name>
    <name type="synonym">Silurana tropicalis</name>
    <dbReference type="NCBI Taxonomy" id="8364"/>
    <lineage>
        <taxon>Eukaryota</taxon>
        <taxon>Metazoa</taxon>
        <taxon>Chordata</taxon>
        <taxon>Craniata</taxon>
        <taxon>Vertebrata</taxon>
        <taxon>Euteleostomi</taxon>
        <taxon>Amphibia</taxon>
        <taxon>Batrachia</taxon>
        <taxon>Anura</taxon>
        <taxon>Pipoidea</taxon>
        <taxon>Pipidae</taxon>
        <taxon>Xenopodinae</taxon>
        <taxon>Xenopus</taxon>
        <taxon>Silurana</taxon>
    </lineage>
</organism>
<dbReference type="InterPro" id="IPR026664">
    <property type="entry name" value="Stereocilin-rel"/>
</dbReference>
<feature type="chain" id="PRO_5044731521" evidence="3">
    <location>
        <begin position="23"/>
        <end position="1135"/>
    </location>
</feature>
<sequence>MDTKVKLCFLLAFFSQCESAAAQDTIDSDLPPALLKGLKEIISGNYLKGLLDILQFQGFYSNVWTPDLILGIMKYLAGYNDLSIGSLQSSVINYLENISEDPKLLLNELRRLDSQQFQLVMKYLLGAKKETFDMADVVMDFETIRERIFQCPGGNRTLFLITLEKCLPVLNSVECVDLVSQVIRLYGSIYLQKDVIESLPSELPEDLFRNMSSVFRDLYDKISASTRRAVYEWLTLQKTHMTNDINGSVSWVTAENLWILGRYMVHLPMEEIRKINVNEIRMFISYDNATKQLDTVYDITPDLAKALLELINASGFDMRNISTIYRLGLLVCFYDDGQDLDSTVAKALLHQMIKCNQLRGFHSDVQKLKSQFLQIATLNQTLNESLGSLSDAVVGLTLPQLESLSSEAVQAAILTLQQVSGWTKSQIMVLAGKYLHSEKVLTFSNISQLGELVSGIGTQSFHEINSRELLMALKAGLTQHAPGLSPAQQEGILSKVLSSGDFQTVVSDINGVFFKEVSLSHLLAQGDMDAAVLKDKEMRKSQALVAYEKLSHKMPLTDLLSTGQLVKGLTCEQIDSMNKPSFLNHYKLLENSLLLLSPYQIHCVAWKYWKVSQATIPAFLLAVLPSEYFVSQSIPCGPLLISLGKADLSSLVLKPSKKEMIINKVDQCLNGSLTDVYQLDMIGNLICHLSPKIIRSGISTDVIAVTINHLKACRNLSHNQSTEIKNRLLELYGPPSNWTCELVQDMAPFWNLLSKDEFLDILNKFQNTVLQMVSETPGIPLSEGILSVVFDAVRLLGVNVSVANRTADCAGIMGPSGDDITRLVEANSFWSCAELQCIDTDTFTKTVHILGAIRSFNESQLSVLMEKAKEAWGDLPSWKGYHITSLGRIATAFSEQDILDLDLSNIDAVSALGQQEEWSSVQAKAILHGFLNDSTKSPSDLKSYHLVGLARSLCAADAEQIDQIQTSEFRAVISRIGSLPCELSVLQAFKNKAEVIYGKSDRWSPFIINDIGLIAAGLSKEEFMALDPGLMPYIQPEAIKYIPEDIFKGLSPAQIAHLGPENGAMVTESQRAHLNATQLHSLNLALDGIRVKIPVVESLPTTSTTRDTLSPVSESTILEAGYCILLALAYHFFIL</sequence>
<keyword evidence="1 3" id="KW-0732">Signal</keyword>
<keyword evidence="2" id="KW-0325">Glycoprotein</keyword>
<dbReference type="Proteomes" id="UP000008143">
    <property type="component" value="Chromosome 9"/>
</dbReference>
<dbReference type="AlphaFoldDB" id="F7CSB2"/>
<dbReference type="PaxDb" id="8364-ENSXETP00000033192"/>
<dbReference type="eggNOG" id="ENOG502QU5H">
    <property type="taxonomic scope" value="Eukaryota"/>
</dbReference>
<dbReference type="GeneID" id="100490578"/>
<evidence type="ECO:0000313" key="5">
    <source>
        <dbReference type="Ensembl" id="ENSXETP00000051916"/>
    </source>
</evidence>
<dbReference type="Pfam" id="PF21058">
    <property type="entry name" value="Stereocilin"/>
    <property type="match status" value="1"/>
</dbReference>
<dbReference type="RefSeq" id="XP_031749425.1">
    <property type="nucleotide sequence ID" value="XM_031893565.1"/>
</dbReference>
<evidence type="ECO:0000256" key="1">
    <source>
        <dbReference type="ARBA" id="ARBA00022729"/>
    </source>
</evidence>
<dbReference type="GO" id="GO:0007160">
    <property type="term" value="P:cell-matrix adhesion"/>
    <property type="evidence" value="ECO:0000318"/>
    <property type="project" value="GO_Central"/>
</dbReference>
<reference evidence="7" key="3">
    <citation type="submission" date="2025-04" db="UniProtKB">
        <authorList>
            <consortium name="RefSeq"/>
        </authorList>
    </citation>
    <scope>IDENTIFICATION</scope>
    <source>
        <strain evidence="7">Nigerian</strain>
        <tissue evidence="7">Liver and blood</tissue>
    </source>
</reference>